<protein>
    <recommendedName>
        <fullName evidence="5">Carbonic anhydrase</fullName>
        <ecNumber evidence="5">4.2.1.1</ecNumber>
    </recommendedName>
    <alternativeName>
        <fullName evidence="5">Carbonate dehydratase</fullName>
    </alternativeName>
</protein>
<organism evidence="6 7">
    <name type="scientific">Oidiodendron maius (strain Zn)</name>
    <dbReference type="NCBI Taxonomy" id="913774"/>
    <lineage>
        <taxon>Eukaryota</taxon>
        <taxon>Fungi</taxon>
        <taxon>Dikarya</taxon>
        <taxon>Ascomycota</taxon>
        <taxon>Pezizomycotina</taxon>
        <taxon>Leotiomycetes</taxon>
        <taxon>Leotiomycetes incertae sedis</taxon>
        <taxon>Myxotrichaceae</taxon>
        <taxon>Oidiodendron</taxon>
    </lineage>
</organism>
<dbReference type="HOGENOM" id="CLU_084253_1_1_1"/>
<dbReference type="Gene3D" id="3.40.1050.10">
    <property type="entry name" value="Carbonic anhydrase"/>
    <property type="match status" value="1"/>
</dbReference>
<reference evidence="6 7" key="1">
    <citation type="submission" date="2014-04" db="EMBL/GenBank/DDBJ databases">
        <authorList>
            <consortium name="DOE Joint Genome Institute"/>
            <person name="Kuo A."/>
            <person name="Martino E."/>
            <person name="Perotto S."/>
            <person name="Kohler A."/>
            <person name="Nagy L.G."/>
            <person name="Floudas D."/>
            <person name="Copeland A."/>
            <person name="Barry K.W."/>
            <person name="Cichocki N."/>
            <person name="Veneault-Fourrey C."/>
            <person name="LaButti K."/>
            <person name="Lindquist E.A."/>
            <person name="Lipzen A."/>
            <person name="Lundell T."/>
            <person name="Morin E."/>
            <person name="Murat C."/>
            <person name="Sun H."/>
            <person name="Tunlid A."/>
            <person name="Henrissat B."/>
            <person name="Grigoriev I.V."/>
            <person name="Hibbett D.S."/>
            <person name="Martin F."/>
            <person name="Nordberg H.P."/>
            <person name="Cantor M.N."/>
            <person name="Hua S.X."/>
        </authorList>
    </citation>
    <scope>NUCLEOTIDE SEQUENCE [LARGE SCALE GENOMIC DNA]</scope>
    <source>
        <strain evidence="6 7">Zn</strain>
    </source>
</reference>
<feature type="binding site" evidence="4">
    <location>
        <position position="98"/>
    </location>
    <ligand>
        <name>Zn(2+)</name>
        <dbReference type="ChEBI" id="CHEBI:29105"/>
    </ligand>
</feature>
<dbReference type="GO" id="GO:0004089">
    <property type="term" value="F:carbonate dehydratase activity"/>
    <property type="evidence" value="ECO:0007669"/>
    <property type="project" value="UniProtKB-UniRule"/>
</dbReference>
<dbReference type="GO" id="GO:0008270">
    <property type="term" value="F:zinc ion binding"/>
    <property type="evidence" value="ECO:0007669"/>
    <property type="project" value="UniProtKB-UniRule"/>
</dbReference>
<dbReference type="STRING" id="913774.A0A0C3DA30"/>
<reference evidence="7" key="2">
    <citation type="submission" date="2015-01" db="EMBL/GenBank/DDBJ databases">
        <title>Evolutionary Origins and Diversification of the Mycorrhizal Mutualists.</title>
        <authorList>
            <consortium name="DOE Joint Genome Institute"/>
            <consortium name="Mycorrhizal Genomics Consortium"/>
            <person name="Kohler A."/>
            <person name="Kuo A."/>
            <person name="Nagy L.G."/>
            <person name="Floudas D."/>
            <person name="Copeland A."/>
            <person name="Barry K.W."/>
            <person name="Cichocki N."/>
            <person name="Veneault-Fourrey C."/>
            <person name="LaButti K."/>
            <person name="Lindquist E.A."/>
            <person name="Lipzen A."/>
            <person name="Lundell T."/>
            <person name="Morin E."/>
            <person name="Murat C."/>
            <person name="Riley R."/>
            <person name="Ohm R."/>
            <person name="Sun H."/>
            <person name="Tunlid A."/>
            <person name="Henrissat B."/>
            <person name="Grigoriev I.V."/>
            <person name="Hibbett D.S."/>
            <person name="Martin F."/>
        </authorList>
    </citation>
    <scope>NUCLEOTIDE SEQUENCE [LARGE SCALE GENOMIC DNA]</scope>
    <source>
        <strain evidence="7">Zn</strain>
    </source>
</reference>
<feature type="binding site" evidence="4">
    <location>
        <position position="46"/>
    </location>
    <ligand>
        <name>Zn(2+)</name>
        <dbReference type="ChEBI" id="CHEBI:29105"/>
    </ligand>
</feature>
<keyword evidence="7" id="KW-1185">Reference proteome</keyword>
<keyword evidence="2 4" id="KW-0479">Metal-binding</keyword>
<dbReference type="OrthoDB" id="10248475at2759"/>
<comment type="cofactor">
    <cofactor evidence="4">
        <name>Zn(2+)</name>
        <dbReference type="ChEBI" id="CHEBI:29105"/>
    </cofactor>
    <text evidence="4">Binds 1 zinc ion per subunit.</text>
</comment>
<keyword evidence="3 4" id="KW-0862">Zinc</keyword>
<dbReference type="SUPFAM" id="SSF53056">
    <property type="entry name" value="beta-carbonic anhydrase, cab"/>
    <property type="match status" value="1"/>
</dbReference>
<dbReference type="Proteomes" id="UP000054321">
    <property type="component" value="Unassembled WGS sequence"/>
</dbReference>
<keyword evidence="5" id="KW-0456">Lyase</keyword>
<evidence type="ECO:0000256" key="4">
    <source>
        <dbReference type="PIRSR" id="PIRSR601765-1"/>
    </source>
</evidence>
<dbReference type="InterPro" id="IPR001765">
    <property type="entry name" value="Carbonic_anhydrase"/>
</dbReference>
<gene>
    <name evidence="6" type="ORF">OIDMADRAFT_146505</name>
</gene>
<evidence type="ECO:0000313" key="7">
    <source>
        <dbReference type="Proteomes" id="UP000054321"/>
    </source>
</evidence>
<dbReference type="EMBL" id="KN832879">
    <property type="protein sequence ID" value="KIM98802.1"/>
    <property type="molecule type" value="Genomic_DNA"/>
</dbReference>
<dbReference type="InParanoid" id="A0A0C3DA30"/>
<evidence type="ECO:0000256" key="1">
    <source>
        <dbReference type="ARBA" id="ARBA00006217"/>
    </source>
</evidence>
<evidence type="ECO:0000256" key="5">
    <source>
        <dbReference type="RuleBase" id="RU003956"/>
    </source>
</evidence>
<dbReference type="AlphaFoldDB" id="A0A0C3DA30"/>
<evidence type="ECO:0000313" key="6">
    <source>
        <dbReference type="EMBL" id="KIM98802.1"/>
    </source>
</evidence>
<dbReference type="Pfam" id="PF00484">
    <property type="entry name" value="Pro_CA"/>
    <property type="match status" value="1"/>
</dbReference>
<sequence>MAQERVQKFLDRNAKYAETYTPPPPLSALRERVKANPIGGITILTCSDPRVIPEEFFNFSRLEASVIRTAGGRSLDCMRTLQVLDTVGSIGTVLVIHHTDCGGLNITDDEVRQGMFERNPEEAKKVPTTTAFGTFKNIGLDESIRRDVAAIKSAPFLRKDLLVLGFAYDLNTGLLREVV</sequence>
<evidence type="ECO:0000256" key="2">
    <source>
        <dbReference type="ARBA" id="ARBA00022723"/>
    </source>
</evidence>
<comment type="similarity">
    <text evidence="1 5">Belongs to the beta-class carbonic anhydrase family.</text>
</comment>
<accession>A0A0C3DA30</accession>
<feature type="binding site" evidence="4">
    <location>
        <position position="101"/>
    </location>
    <ligand>
        <name>Zn(2+)</name>
        <dbReference type="ChEBI" id="CHEBI:29105"/>
    </ligand>
</feature>
<dbReference type="CDD" id="cd03379">
    <property type="entry name" value="beta_CA_cladeD"/>
    <property type="match status" value="1"/>
</dbReference>
<dbReference type="PANTHER" id="PTHR43175:SF3">
    <property type="entry name" value="CARBON DISULFIDE HYDROLASE"/>
    <property type="match status" value="1"/>
</dbReference>
<proteinExistence type="inferred from homology"/>
<evidence type="ECO:0000256" key="3">
    <source>
        <dbReference type="ARBA" id="ARBA00022833"/>
    </source>
</evidence>
<comment type="catalytic activity">
    <reaction evidence="5">
        <text>hydrogencarbonate + H(+) = CO2 + H2O</text>
        <dbReference type="Rhea" id="RHEA:10748"/>
        <dbReference type="ChEBI" id="CHEBI:15377"/>
        <dbReference type="ChEBI" id="CHEBI:15378"/>
        <dbReference type="ChEBI" id="CHEBI:16526"/>
        <dbReference type="ChEBI" id="CHEBI:17544"/>
        <dbReference type="EC" id="4.2.1.1"/>
    </reaction>
</comment>
<comment type="function">
    <text evidence="5">Reversible hydration of carbon dioxide.</text>
</comment>
<dbReference type="InterPro" id="IPR036874">
    <property type="entry name" value="Carbonic_anhydrase_sf"/>
</dbReference>
<dbReference type="PANTHER" id="PTHR43175">
    <property type="entry name" value="CARBONIC ANHYDRASE"/>
    <property type="match status" value="1"/>
</dbReference>
<dbReference type="SMART" id="SM00947">
    <property type="entry name" value="Pro_CA"/>
    <property type="match status" value="1"/>
</dbReference>
<dbReference type="EC" id="4.2.1.1" evidence="5"/>
<name>A0A0C3DA30_OIDMZ</name>
<feature type="binding site" evidence="4">
    <location>
        <position position="48"/>
    </location>
    <ligand>
        <name>Zn(2+)</name>
        <dbReference type="ChEBI" id="CHEBI:29105"/>
    </ligand>
</feature>